<comment type="caution">
    <text evidence="2">The sequence shown here is derived from an EMBL/GenBank/DDBJ whole genome shotgun (WGS) entry which is preliminary data.</text>
</comment>
<evidence type="ECO:0000313" key="2">
    <source>
        <dbReference type="EMBL" id="CAF1159670.1"/>
    </source>
</evidence>
<organism evidence="2 6">
    <name type="scientific">Didymodactylos carnosus</name>
    <dbReference type="NCBI Taxonomy" id="1234261"/>
    <lineage>
        <taxon>Eukaryota</taxon>
        <taxon>Metazoa</taxon>
        <taxon>Spiralia</taxon>
        <taxon>Gnathifera</taxon>
        <taxon>Rotifera</taxon>
        <taxon>Eurotatoria</taxon>
        <taxon>Bdelloidea</taxon>
        <taxon>Philodinida</taxon>
        <taxon>Philodinidae</taxon>
        <taxon>Didymodactylos</taxon>
    </lineage>
</organism>
<reference evidence="2" key="1">
    <citation type="submission" date="2021-02" db="EMBL/GenBank/DDBJ databases">
        <authorList>
            <person name="Nowell W R."/>
        </authorList>
    </citation>
    <scope>NUCLEOTIDE SEQUENCE</scope>
</reference>
<dbReference type="Proteomes" id="UP000681722">
    <property type="component" value="Unassembled WGS sequence"/>
</dbReference>
<dbReference type="Proteomes" id="UP000682733">
    <property type="component" value="Unassembled WGS sequence"/>
</dbReference>
<gene>
    <name evidence="2" type="ORF">GPM918_LOCUS21611</name>
    <name evidence="3" type="ORF">OVA965_LOCUS37411</name>
    <name evidence="4" type="ORF">SRO942_LOCUS21608</name>
    <name evidence="5" type="ORF">TMI583_LOCUS38490</name>
</gene>
<evidence type="ECO:0000313" key="6">
    <source>
        <dbReference type="Proteomes" id="UP000663829"/>
    </source>
</evidence>
<dbReference type="Proteomes" id="UP000677228">
    <property type="component" value="Unassembled WGS sequence"/>
</dbReference>
<keyword evidence="6" id="KW-1185">Reference proteome</keyword>
<name>A0A814TBV5_9BILA</name>
<evidence type="ECO:0000256" key="1">
    <source>
        <dbReference type="SAM" id="SignalP"/>
    </source>
</evidence>
<dbReference type="EMBL" id="CAJNOK010035306">
    <property type="protein sequence ID" value="CAF1511990.1"/>
    <property type="molecule type" value="Genomic_DNA"/>
</dbReference>
<protein>
    <submittedName>
        <fullName evidence="2">Uncharacterized protein</fullName>
    </submittedName>
</protein>
<dbReference type="EMBL" id="CAJNOQ010007162">
    <property type="protein sequence ID" value="CAF1159670.1"/>
    <property type="molecule type" value="Genomic_DNA"/>
</dbReference>
<dbReference type="Proteomes" id="UP000663829">
    <property type="component" value="Unassembled WGS sequence"/>
</dbReference>
<accession>A0A814TBV5</accession>
<evidence type="ECO:0000313" key="5">
    <source>
        <dbReference type="EMBL" id="CAF4299713.1"/>
    </source>
</evidence>
<feature type="signal peptide" evidence="1">
    <location>
        <begin position="1"/>
        <end position="20"/>
    </location>
</feature>
<keyword evidence="1" id="KW-0732">Signal</keyword>
<feature type="chain" id="PRO_5036410827" evidence="1">
    <location>
        <begin position="21"/>
        <end position="107"/>
    </location>
</feature>
<evidence type="ECO:0000313" key="4">
    <source>
        <dbReference type="EMBL" id="CAF3923172.1"/>
    </source>
</evidence>
<dbReference type="AlphaFoldDB" id="A0A814TBV5"/>
<evidence type="ECO:0000313" key="3">
    <source>
        <dbReference type="EMBL" id="CAF1511990.1"/>
    </source>
</evidence>
<proteinExistence type="predicted"/>
<sequence>MILLYGLLFVCSLMIQEQYSADLPGLDQLKSGFDASKMVPGTELSPNDKSAFRLFDFSELGEEFVLKALNKTQTFQTPAVVQVTDISMRKENYCEAITESYEEFYEQ</sequence>
<dbReference type="EMBL" id="CAJOBA010057383">
    <property type="protein sequence ID" value="CAF4299713.1"/>
    <property type="molecule type" value="Genomic_DNA"/>
</dbReference>
<dbReference type="EMBL" id="CAJOBC010007162">
    <property type="protein sequence ID" value="CAF3923172.1"/>
    <property type="molecule type" value="Genomic_DNA"/>
</dbReference>